<dbReference type="EMBL" id="CP034159">
    <property type="protein sequence ID" value="AZI32068.1"/>
    <property type="molecule type" value="Genomic_DNA"/>
</dbReference>
<dbReference type="KEGG" id="ccas:EIB73_02245"/>
<evidence type="ECO:0000313" key="2">
    <source>
        <dbReference type="Proteomes" id="UP000270185"/>
    </source>
</evidence>
<keyword evidence="2" id="KW-1185">Reference proteome</keyword>
<evidence type="ECO:0000313" key="1">
    <source>
        <dbReference type="EMBL" id="AZI32068.1"/>
    </source>
</evidence>
<organism evidence="1 2">
    <name type="scientific">Kaistella carnis</name>
    <dbReference type="NCBI Taxonomy" id="1241979"/>
    <lineage>
        <taxon>Bacteria</taxon>
        <taxon>Pseudomonadati</taxon>
        <taxon>Bacteroidota</taxon>
        <taxon>Flavobacteriia</taxon>
        <taxon>Flavobacteriales</taxon>
        <taxon>Weeksellaceae</taxon>
        <taxon>Chryseobacterium group</taxon>
        <taxon>Kaistella</taxon>
    </lineage>
</organism>
<reference evidence="2" key="1">
    <citation type="submission" date="2018-11" db="EMBL/GenBank/DDBJ databases">
        <title>Proposal to divide the Flavobacteriaceae and reorganize its genera based on Amino Acid Identity values calculated from whole genome sequences.</title>
        <authorList>
            <person name="Nicholson A.C."/>
            <person name="Gulvik C.A."/>
            <person name="Whitney A.M."/>
            <person name="Humrighouse B.W."/>
            <person name="Bell M."/>
            <person name="Holmes B."/>
            <person name="Steigerwalt A.G."/>
            <person name="Villarma A."/>
            <person name="Sheth M."/>
            <person name="Batra D."/>
            <person name="Pryor J."/>
            <person name="Bernardet J.-F."/>
            <person name="Hugo C."/>
            <person name="Kampfer P."/>
            <person name="Newman J.D."/>
            <person name="McQuiston J.R."/>
        </authorList>
    </citation>
    <scope>NUCLEOTIDE SEQUENCE [LARGE SCALE GENOMIC DNA]</scope>
    <source>
        <strain evidence="2">G0081</strain>
    </source>
</reference>
<dbReference type="Proteomes" id="UP000270185">
    <property type="component" value="Chromosome"/>
</dbReference>
<protein>
    <submittedName>
        <fullName evidence="1">Uncharacterized protein</fullName>
    </submittedName>
</protein>
<dbReference type="OrthoDB" id="673145at2"/>
<dbReference type="RefSeq" id="WP_125022231.1">
    <property type="nucleotide sequence ID" value="NZ_CP034159.1"/>
</dbReference>
<gene>
    <name evidence="1" type="ORF">EIB73_02245</name>
</gene>
<dbReference type="AlphaFoldDB" id="A0A3G8XH88"/>
<name>A0A3G8XH88_9FLAO</name>
<proteinExistence type="predicted"/>
<sequence>MKFYITLLILLFPHGIYSQYILENESVIYSFNTNGEKKMVLVKDNNNKYIQYRFGTKRKIEMQFPAKRTEESWKHFHYIFYSRGGGKANSGQEIANLSFTKDGYQYLIYDTYFSQNEKLATGILLKNLKLDKTTRINGIIKNRVGSLFSLNLETPLEFDESLGFEF</sequence>
<accession>A0A3G8XH88</accession>